<feature type="compositionally biased region" description="Low complexity" evidence="1">
    <location>
        <begin position="343"/>
        <end position="357"/>
    </location>
</feature>
<feature type="compositionally biased region" description="Basic and acidic residues" evidence="1">
    <location>
        <begin position="529"/>
        <end position="556"/>
    </location>
</feature>
<dbReference type="EMBL" id="LJSK01000047">
    <property type="protein sequence ID" value="KPI88529.1"/>
    <property type="molecule type" value="Genomic_DNA"/>
</dbReference>
<gene>
    <name evidence="2" type="ORF">ABL78_2341</name>
</gene>
<dbReference type="AlphaFoldDB" id="A0A0N0P794"/>
<protein>
    <submittedName>
        <fullName evidence="2">Uncharacterized protein</fullName>
    </submittedName>
</protein>
<feature type="compositionally biased region" description="Basic residues" evidence="1">
    <location>
        <begin position="295"/>
        <end position="308"/>
    </location>
</feature>
<feature type="compositionally biased region" description="Polar residues" evidence="1">
    <location>
        <begin position="38"/>
        <end position="47"/>
    </location>
</feature>
<feature type="compositionally biased region" description="Pro residues" evidence="1">
    <location>
        <begin position="358"/>
        <end position="372"/>
    </location>
</feature>
<evidence type="ECO:0000313" key="3">
    <source>
        <dbReference type="Proteomes" id="UP000038009"/>
    </source>
</evidence>
<dbReference type="VEuPathDB" id="TriTrypDB:Lsey_0047_0100"/>
<feature type="region of interest" description="Disordered" evidence="1">
    <location>
        <begin position="339"/>
        <end position="388"/>
    </location>
</feature>
<proteinExistence type="predicted"/>
<name>A0A0N0P794_LEPSE</name>
<feature type="compositionally biased region" description="Polar residues" evidence="1">
    <location>
        <begin position="58"/>
        <end position="69"/>
    </location>
</feature>
<organism evidence="2 3">
    <name type="scientific">Leptomonas seymouri</name>
    <dbReference type="NCBI Taxonomy" id="5684"/>
    <lineage>
        <taxon>Eukaryota</taxon>
        <taxon>Discoba</taxon>
        <taxon>Euglenozoa</taxon>
        <taxon>Kinetoplastea</taxon>
        <taxon>Metakinetoplastina</taxon>
        <taxon>Trypanosomatida</taxon>
        <taxon>Trypanosomatidae</taxon>
        <taxon>Leishmaniinae</taxon>
        <taxon>Leptomonas</taxon>
    </lineage>
</organism>
<feature type="region of interest" description="Disordered" evidence="1">
    <location>
        <begin position="128"/>
        <end position="176"/>
    </location>
</feature>
<feature type="region of interest" description="Disordered" evidence="1">
    <location>
        <begin position="264"/>
        <end position="314"/>
    </location>
</feature>
<comment type="caution">
    <text evidence="2">The sequence shown here is derived from an EMBL/GenBank/DDBJ whole genome shotgun (WGS) entry which is preliminary data.</text>
</comment>
<feature type="region of interest" description="Disordered" evidence="1">
    <location>
        <begin position="36"/>
        <end position="79"/>
    </location>
</feature>
<dbReference type="OrthoDB" id="272851at2759"/>
<feature type="region of interest" description="Disordered" evidence="1">
    <location>
        <begin position="521"/>
        <end position="596"/>
    </location>
</feature>
<dbReference type="Proteomes" id="UP000038009">
    <property type="component" value="Unassembled WGS sequence"/>
</dbReference>
<sequence length="874" mass="95896">MYSPYDAVYGHDTTYIQRMTVEEYTQELQEEEADLCGLSSSPQTFSPTLPLEKKGDRVTTSPRSATQLQPKRGTRQYEQRRVALSSRNPNVIFSSKYPMYDRLGRELCVAYQIQDMAVQQELRRLEFEQGQGERNSRRSGVRLSAELPMGSDGTTVRPGSLTETQPPSSAEGRETALSEEASRLVRPSHMDCDDFVDIEVSATSHYPSVFASRTSSRPASVRPSEFSIFRESGAVASRGGFGKAHSSIPVRTVAEEDKILIHRGAGGGPLRATSVPSSSSAFARNGRDESEGRRSAWRRRSDKRRRSRSSGDRLSRVRFISEERDENAADAVAHAHVKPALEQQQQQQTMATRAPGAAVPPPRRLQTPPPVPLSDADQTRVEGAAPEEATRWTTLSRGSAAVRATKQLFRNTAQSINAPRMTATLAYPQPIPSSAYGLSAPVIPASKVHDAVEHNVAVCSAAMPQQYTSGFGSEVSSERPRSTPELHCGSVVRLGKEWYRLVRFHVVAEVYEAVRVEAPVATASSAAPKQDRDADHGDDRHEVAKEADARADEKDVAAATHAAPSMKRKEDEGQREASTTALASHTPHGEQPPTHLAAEAAPSSFSFQEDPSASGQGPAQQQQQCFVYRWRAAILSRRVDEARRAALGLSLFAPQVHITSFDYEDGGGITLVTLPAGNHAVPVSALPLSLRSYTTLLRTFLKALSAMMARRTVHGNVASLGDLFLVLPVDDPQHSSECTQLLRQDGGGGLVEDKSHEPFVVMFHWEHWVDFGMYIDRNAGRTLPLDFEDSTVQSLVYYSKDLLTGLQLFLEHALAAELTSEQYILLQKLVVLAAEPTPVASHLIQLKNLMLTLPTDTAALQRSFEAALVRYTVE</sequence>
<evidence type="ECO:0000256" key="1">
    <source>
        <dbReference type="SAM" id="MobiDB-lite"/>
    </source>
</evidence>
<feature type="compositionally biased region" description="Basic and acidic residues" evidence="1">
    <location>
        <begin position="285"/>
        <end position="294"/>
    </location>
</feature>
<reference evidence="2 3" key="1">
    <citation type="journal article" date="2015" name="PLoS Pathog.">
        <title>Leptomonas seymouri: Adaptations to the Dixenous Life Cycle Analyzed by Genome Sequencing, Transcriptome Profiling and Co-infection with Leishmania donovani.</title>
        <authorList>
            <person name="Kraeva N."/>
            <person name="Butenko A."/>
            <person name="Hlavacova J."/>
            <person name="Kostygov A."/>
            <person name="Myskova J."/>
            <person name="Grybchuk D."/>
            <person name="Lestinova T."/>
            <person name="Votypka J."/>
            <person name="Volf P."/>
            <person name="Opperdoes F."/>
            <person name="Flegontov P."/>
            <person name="Lukes J."/>
            <person name="Yurchenko V."/>
        </authorList>
    </citation>
    <scope>NUCLEOTIDE SEQUENCE [LARGE SCALE GENOMIC DNA]</scope>
    <source>
        <strain evidence="2 3">ATCC 30220</strain>
    </source>
</reference>
<keyword evidence="3" id="KW-1185">Reference proteome</keyword>
<evidence type="ECO:0000313" key="2">
    <source>
        <dbReference type="EMBL" id="KPI88529.1"/>
    </source>
</evidence>
<dbReference type="OMA" id="QDMAVQQ"/>
<accession>A0A0N0P794</accession>